<dbReference type="KEGG" id="lbc:LACBIDRAFT_314689"/>
<keyword evidence="2" id="KW-1185">Reference proteome</keyword>
<accession>B0DZ13</accession>
<gene>
    <name evidence="1" type="ORF">LACBIDRAFT_314689</name>
</gene>
<protein>
    <submittedName>
        <fullName evidence="1">Predicted protein</fullName>
    </submittedName>
</protein>
<sequence length="163" mass="18143">MSGPSSIHSGVAKSIAYRSLNTIESFELSMVIPFDELNAIPEIFTELEALSDAPNLREISISLNLQPQHRFPPGVLFALDKLLTGPGFRQLDRVEFHVSTYGPEGHQFREAMEKIFEEEFLGLSQSPLRNFRNSVTIQGSGLGLAGGDFDGDNVFVYMYDDLE</sequence>
<reference evidence="1 2" key="1">
    <citation type="journal article" date="2008" name="Nature">
        <title>The genome of Laccaria bicolor provides insights into mycorrhizal symbiosis.</title>
        <authorList>
            <person name="Martin F."/>
            <person name="Aerts A."/>
            <person name="Ahren D."/>
            <person name="Brun A."/>
            <person name="Danchin E.G.J."/>
            <person name="Duchaussoy F."/>
            <person name="Gibon J."/>
            <person name="Kohler A."/>
            <person name="Lindquist E."/>
            <person name="Pereda V."/>
            <person name="Salamov A."/>
            <person name="Shapiro H.J."/>
            <person name="Wuyts J."/>
            <person name="Blaudez D."/>
            <person name="Buee M."/>
            <person name="Brokstein P."/>
            <person name="Canbaeck B."/>
            <person name="Cohen D."/>
            <person name="Courty P.E."/>
            <person name="Coutinho P.M."/>
            <person name="Delaruelle C."/>
            <person name="Detter J.C."/>
            <person name="Deveau A."/>
            <person name="DiFazio S."/>
            <person name="Duplessis S."/>
            <person name="Fraissinet-Tachet L."/>
            <person name="Lucic E."/>
            <person name="Frey-Klett P."/>
            <person name="Fourrey C."/>
            <person name="Feussner I."/>
            <person name="Gay G."/>
            <person name="Grimwood J."/>
            <person name="Hoegger P.J."/>
            <person name="Jain P."/>
            <person name="Kilaru S."/>
            <person name="Labbe J."/>
            <person name="Lin Y.C."/>
            <person name="Legue V."/>
            <person name="Le Tacon F."/>
            <person name="Marmeisse R."/>
            <person name="Melayah D."/>
            <person name="Montanini B."/>
            <person name="Muratet M."/>
            <person name="Nehls U."/>
            <person name="Niculita-Hirzel H."/>
            <person name="Oudot-Le Secq M.P."/>
            <person name="Peter M."/>
            <person name="Quesneville H."/>
            <person name="Rajashekar B."/>
            <person name="Reich M."/>
            <person name="Rouhier N."/>
            <person name="Schmutz J."/>
            <person name="Yin T."/>
            <person name="Chalot M."/>
            <person name="Henrissat B."/>
            <person name="Kuees U."/>
            <person name="Lucas S."/>
            <person name="Van de Peer Y."/>
            <person name="Podila G.K."/>
            <person name="Polle A."/>
            <person name="Pukkila P.J."/>
            <person name="Richardson P.M."/>
            <person name="Rouze P."/>
            <person name="Sanders I.R."/>
            <person name="Stajich J.E."/>
            <person name="Tunlid A."/>
            <person name="Tuskan G."/>
            <person name="Grigoriev I.V."/>
        </authorList>
    </citation>
    <scope>NUCLEOTIDE SEQUENCE [LARGE SCALE GENOMIC DNA]</scope>
    <source>
        <strain evidence="2">S238N-H82 / ATCC MYA-4686</strain>
    </source>
</reference>
<dbReference type="EMBL" id="DS547153">
    <property type="protein sequence ID" value="EDR00152.1"/>
    <property type="molecule type" value="Genomic_DNA"/>
</dbReference>
<dbReference type="HOGENOM" id="CLU_1627370_0_0_1"/>
<dbReference type="InParanoid" id="B0DZ13"/>
<name>B0DZ13_LACBS</name>
<dbReference type="GeneID" id="6084892"/>
<dbReference type="AlphaFoldDB" id="B0DZ13"/>
<dbReference type="Proteomes" id="UP000001194">
    <property type="component" value="Unassembled WGS sequence"/>
</dbReference>
<dbReference type="RefSeq" id="XP_001889209.1">
    <property type="nucleotide sequence ID" value="XM_001889174.1"/>
</dbReference>
<evidence type="ECO:0000313" key="2">
    <source>
        <dbReference type="Proteomes" id="UP000001194"/>
    </source>
</evidence>
<evidence type="ECO:0000313" key="1">
    <source>
        <dbReference type="EMBL" id="EDR00152.1"/>
    </source>
</evidence>
<organism evidence="2">
    <name type="scientific">Laccaria bicolor (strain S238N-H82 / ATCC MYA-4686)</name>
    <name type="common">Bicoloured deceiver</name>
    <name type="synonym">Laccaria laccata var. bicolor</name>
    <dbReference type="NCBI Taxonomy" id="486041"/>
    <lineage>
        <taxon>Eukaryota</taxon>
        <taxon>Fungi</taxon>
        <taxon>Dikarya</taxon>
        <taxon>Basidiomycota</taxon>
        <taxon>Agaricomycotina</taxon>
        <taxon>Agaricomycetes</taxon>
        <taxon>Agaricomycetidae</taxon>
        <taxon>Agaricales</taxon>
        <taxon>Agaricineae</taxon>
        <taxon>Hydnangiaceae</taxon>
        <taxon>Laccaria</taxon>
    </lineage>
</organism>
<proteinExistence type="predicted"/>